<dbReference type="CDD" id="cd23081">
    <property type="entry name" value="cpPDZ_EcRseP-like"/>
    <property type="match status" value="1"/>
</dbReference>
<sequence>MIALYFIVIFTGVVVAHELGHYLFAKLFGVKVLEFAIGFGPKLFSIKGKETTFSIKLIPLGGYVRMAGEDLESLEKDAESVPKEQLFNSKPSWQRFLIAFSGPLFSILAGFLIFAIAGAIWGFPEVIVERVQPNSPAYYAGLQSGDRIVSVDGKTLIESSVLSRKIKNGKELNIVVERNGNPVELNIKPQLLPESAVFVLEDVTGSPGNKLLKVDRAPVSNGYSNIAQMFQPGEIVELIFENGKKIRATLKNLSISEPYFALGIYYASFEPVFNTDVESFKAGDRIVRVNDFLINDGLDFSYFVQGISTDQSTMYLYFTGDTLDKALQGFPENLEIEVLRNGHPVIINTAKSDFISILGMPNVFRQGFNYWYPGNVFEAFSLGVKWAMELLRT</sequence>
<dbReference type="GO" id="GO:0016020">
    <property type="term" value="C:membrane"/>
    <property type="evidence" value="ECO:0007669"/>
    <property type="project" value="UniProtKB-SubCell"/>
</dbReference>
<dbReference type="Pfam" id="PF17820">
    <property type="entry name" value="PDZ_6"/>
    <property type="match status" value="1"/>
</dbReference>
<dbReference type="InterPro" id="IPR004387">
    <property type="entry name" value="Pept_M50_Zn"/>
</dbReference>
<dbReference type="CDD" id="cd06163">
    <property type="entry name" value="S2P-M50_PDZ_RseP-like"/>
    <property type="match status" value="1"/>
</dbReference>
<dbReference type="InterPro" id="IPR008915">
    <property type="entry name" value="Peptidase_M50"/>
</dbReference>
<dbReference type="InterPro" id="IPR041489">
    <property type="entry name" value="PDZ_6"/>
</dbReference>
<feature type="domain" description="PDZ" evidence="12">
    <location>
        <begin position="126"/>
        <end position="180"/>
    </location>
</feature>
<feature type="transmembrane region" description="Helical" evidence="11">
    <location>
        <begin position="96"/>
        <end position="123"/>
    </location>
</feature>
<keyword evidence="4" id="KW-0645">Protease</keyword>
<dbReference type="SUPFAM" id="SSF50156">
    <property type="entry name" value="PDZ domain-like"/>
    <property type="match status" value="1"/>
</dbReference>
<proteinExistence type="inferred from homology"/>
<gene>
    <name evidence="13" type="ORF">ENL26_00815</name>
</gene>
<dbReference type="Proteomes" id="UP000886129">
    <property type="component" value="Unassembled WGS sequence"/>
</dbReference>
<dbReference type="Pfam" id="PF02163">
    <property type="entry name" value="Peptidase_M50"/>
    <property type="match status" value="1"/>
</dbReference>
<evidence type="ECO:0000256" key="5">
    <source>
        <dbReference type="ARBA" id="ARBA00022692"/>
    </source>
</evidence>
<dbReference type="InterPro" id="IPR036034">
    <property type="entry name" value="PDZ_sf"/>
</dbReference>
<evidence type="ECO:0000256" key="1">
    <source>
        <dbReference type="ARBA" id="ARBA00001947"/>
    </source>
</evidence>
<evidence type="ECO:0000256" key="11">
    <source>
        <dbReference type="SAM" id="Phobius"/>
    </source>
</evidence>
<keyword evidence="6" id="KW-0378">Hydrolase</keyword>
<keyword evidence="9" id="KW-0482">Metalloprotease</keyword>
<comment type="subcellular location">
    <subcellularLocation>
        <location evidence="2">Membrane</location>
        <topology evidence="2">Multi-pass membrane protein</topology>
    </subcellularLocation>
</comment>
<evidence type="ECO:0000256" key="6">
    <source>
        <dbReference type="ARBA" id="ARBA00022801"/>
    </source>
</evidence>
<accession>A0A7C5DV73</accession>
<dbReference type="GO" id="GO:0004222">
    <property type="term" value="F:metalloendopeptidase activity"/>
    <property type="evidence" value="ECO:0007669"/>
    <property type="project" value="InterPro"/>
</dbReference>
<keyword evidence="5 11" id="KW-0812">Transmembrane</keyword>
<dbReference type="PANTHER" id="PTHR42837:SF2">
    <property type="entry name" value="MEMBRANE METALLOPROTEASE ARASP2, CHLOROPLASTIC-RELATED"/>
    <property type="match status" value="1"/>
</dbReference>
<evidence type="ECO:0000256" key="2">
    <source>
        <dbReference type="ARBA" id="ARBA00004141"/>
    </source>
</evidence>
<dbReference type="PANTHER" id="PTHR42837">
    <property type="entry name" value="REGULATOR OF SIGMA-E PROTEASE RSEP"/>
    <property type="match status" value="1"/>
</dbReference>
<protein>
    <submittedName>
        <fullName evidence="13">PDZ domain-containing protein</fullName>
    </submittedName>
</protein>
<evidence type="ECO:0000313" key="13">
    <source>
        <dbReference type="EMBL" id="HHF08301.1"/>
    </source>
</evidence>
<keyword evidence="8 11" id="KW-1133">Transmembrane helix</keyword>
<evidence type="ECO:0000256" key="7">
    <source>
        <dbReference type="ARBA" id="ARBA00022833"/>
    </source>
</evidence>
<evidence type="ECO:0000256" key="8">
    <source>
        <dbReference type="ARBA" id="ARBA00022989"/>
    </source>
</evidence>
<comment type="caution">
    <text evidence="13">The sequence shown here is derived from an EMBL/GenBank/DDBJ whole genome shotgun (WGS) entry which is preliminary data.</text>
</comment>
<evidence type="ECO:0000256" key="3">
    <source>
        <dbReference type="ARBA" id="ARBA00007931"/>
    </source>
</evidence>
<evidence type="ECO:0000256" key="4">
    <source>
        <dbReference type="ARBA" id="ARBA00022670"/>
    </source>
</evidence>
<evidence type="ECO:0000256" key="10">
    <source>
        <dbReference type="ARBA" id="ARBA00023136"/>
    </source>
</evidence>
<dbReference type="EMBL" id="DRTH01000045">
    <property type="protein sequence ID" value="HHF08301.1"/>
    <property type="molecule type" value="Genomic_DNA"/>
</dbReference>
<evidence type="ECO:0000259" key="12">
    <source>
        <dbReference type="PROSITE" id="PS50106"/>
    </source>
</evidence>
<comment type="cofactor">
    <cofactor evidence="1">
        <name>Zn(2+)</name>
        <dbReference type="ChEBI" id="CHEBI:29105"/>
    </cofactor>
</comment>
<dbReference type="SMART" id="SM00228">
    <property type="entry name" value="PDZ"/>
    <property type="match status" value="1"/>
</dbReference>
<reference evidence="13" key="1">
    <citation type="journal article" date="2020" name="mSystems">
        <title>Genome- and Community-Level Interaction Insights into Carbon Utilization and Element Cycling Functions of Hydrothermarchaeota in Hydrothermal Sediment.</title>
        <authorList>
            <person name="Zhou Z."/>
            <person name="Liu Y."/>
            <person name="Xu W."/>
            <person name="Pan J."/>
            <person name="Luo Z.H."/>
            <person name="Li M."/>
        </authorList>
    </citation>
    <scope>NUCLEOTIDE SEQUENCE [LARGE SCALE GENOMIC DNA]</scope>
    <source>
        <strain evidence="13">HyVt-80</strain>
    </source>
</reference>
<dbReference type="Gene3D" id="2.30.42.10">
    <property type="match status" value="1"/>
</dbReference>
<dbReference type="GO" id="GO:0006508">
    <property type="term" value="P:proteolysis"/>
    <property type="evidence" value="ECO:0007669"/>
    <property type="project" value="UniProtKB-KW"/>
</dbReference>
<keyword evidence="7" id="KW-0862">Zinc</keyword>
<feature type="non-terminal residue" evidence="13">
    <location>
        <position position="393"/>
    </location>
</feature>
<dbReference type="InterPro" id="IPR001478">
    <property type="entry name" value="PDZ"/>
</dbReference>
<name>A0A7C5DV73_9BACT</name>
<organism evidence="13">
    <name type="scientific">Kosmotoga arenicorallina</name>
    <dbReference type="NCBI Taxonomy" id="688066"/>
    <lineage>
        <taxon>Bacteria</taxon>
        <taxon>Thermotogati</taxon>
        <taxon>Thermotogota</taxon>
        <taxon>Thermotogae</taxon>
        <taxon>Kosmotogales</taxon>
        <taxon>Kosmotogaceae</taxon>
        <taxon>Kosmotoga</taxon>
    </lineage>
</organism>
<comment type="similarity">
    <text evidence="3">Belongs to the peptidase M50B family.</text>
</comment>
<keyword evidence="10 11" id="KW-0472">Membrane</keyword>
<evidence type="ECO:0000256" key="9">
    <source>
        <dbReference type="ARBA" id="ARBA00023049"/>
    </source>
</evidence>
<feature type="transmembrane region" description="Helical" evidence="11">
    <location>
        <begin position="6"/>
        <end position="25"/>
    </location>
</feature>
<dbReference type="AlphaFoldDB" id="A0A7C5DV73"/>
<dbReference type="PROSITE" id="PS50106">
    <property type="entry name" value="PDZ"/>
    <property type="match status" value="1"/>
</dbReference>